<dbReference type="Pfam" id="PF12680">
    <property type="entry name" value="SnoaL_2"/>
    <property type="match status" value="1"/>
</dbReference>
<dbReference type="InterPro" id="IPR037401">
    <property type="entry name" value="SnoaL-like"/>
</dbReference>
<reference evidence="2 3" key="1">
    <citation type="submission" date="2022-06" db="EMBL/GenBank/DDBJ databases">
        <title>Genomic Encyclopedia of Archaeal and Bacterial Type Strains, Phase II (KMG-II): from individual species to whole genera.</title>
        <authorList>
            <person name="Goeker M."/>
        </authorList>
    </citation>
    <scope>NUCLEOTIDE SEQUENCE [LARGE SCALE GENOMIC DNA]</scope>
    <source>
        <strain evidence="2 3">DSM 44255</strain>
    </source>
</reference>
<dbReference type="Proteomes" id="UP001205185">
    <property type="component" value="Unassembled WGS sequence"/>
</dbReference>
<dbReference type="SUPFAM" id="SSF54427">
    <property type="entry name" value="NTF2-like"/>
    <property type="match status" value="1"/>
</dbReference>
<dbReference type="EMBL" id="JAMTCO010000008">
    <property type="protein sequence ID" value="MCP2271163.1"/>
    <property type="molecule type" value="Genomic_DNA"/>
</dbReference>
<dbReference type="RefSeq" id="WP_253888111.1">
    <property type="nucleotide sequence ID" value="NZ_BAAAVB010000014.1"/>
</dbReference>
<gene>
    <name evidence="2" type="ORF">LV75_003675</name>
</gene>
<feature type="domain" description="SnoaL-like" evidence="1">
    <location>
        <begin position="28"/>
        <end position="118"/>
    </location>
</feature>
<sequence>MASDISGITASAATTACGVDHVRLVYCYLDEGEFDGYASLLDEHVQVRGVGAQRASGREEAAHAARANPLGRHELHKVIAELDSVVVTGRYLTPGGRDAEAAHFDFADVFTISDDALVLSQRRFYYLDEPPGRARSSTSP</sequence>
<dbReference type="InterPro" id="IPR032710">
    <property type="entry name" value="NTF2-like_dom_sf"/>
</dbReference>
<evidence type="ECO:0000259" key="1">
    <source>
        <dbReference type="Pfam" id="PF12680"/>
    </source>
</evidence>
<dbReference type="Gene3D" id="3.10.450.50">
    <property type="match status" value="1"/>
</dbReference>
<proteinExistence type="predicted"/>
<protein>
    <submittedName>
        <fullName evidence="2">SnoaL-like domain-containing protein</fullName>
    </submittedName>
</protein>
<evidence type="ECO:0000313" key="2">
    <source>
        <dbReference type="EMBL" id="MCP2271163.1"/>
    </source>
</evidence>
<name>A0ABT1IEV1_9PSEU</name>
<accession>A0ABT1IEV1</accession>
<comment type="caution">
    <text evidence="2">The sequence shown here is derived from an EMBL/GenBank/DDBJ whole genome shotgun (WGS) entry which is preliminary data.</text>
</comment>
<evidence type="ECO:0000313" key="3">
    <source>
        <dbReference type="Proteomes" id="UP001205185"/>
    </source>
</evidence>
<keyword evidence="3" id="KW-1185">Reference proteome</keyword>
<organism evidence="2 3">
    <name type="scientific">Actinokineospora diospyrosa</name>
    <dbReference type="NCBI Taxonomy" id="103728"/>
    <lineage>
        <taxon>Bacteria</taxon>
        <taxon>Bacillati</taxon>
        <taxon>Actinomycetota</taxon>
        <taxon>Actinomycetes</taxon>
        <taxon>Pseudonocardiales</taxon>
        <taxon>Pseudonocardiaceae</taxon>
        <taxon>Actinokineospora</taxon>
    </lineage>
</organism>